<evidence type="ECO:0000256" key="5">
    <source>
        <dbReference type="SAM" id="SignalP"/>
    </source>
</evidence>
<keyword evidence="7" id="KW-1185">Reference proteome</keyword>
<dbReference type="InterPro" id="IPR005202">
    <property type="entry name" value="TF_GRAS"/>
</dbReference>
<reference evidence="6 7" key="1">
    <citation type="submission" date="2019-07" db="EMBL/GenBank/DDBJ databases">
        <title>De Novo Assembly of kiwifruit Actinidia rufa.</title>
        <authorList>
            <person name="Sugita-Konishi S."/>
            <person name="Sato K."/>
            <person name="Mori E."/>
            <person name="Abe Y."/>
            <person name="Kisaki G."/>
            <person name="Hamano K."/>
            <person name="Suezawa K."/>
            <person name="Otani M."/>
            <person name="Fukuda T."/>
            <person name="Manabe T."/>
            <person name="Gomi K."/>
            <person name="Tabuchi M."/>
            <person name="Akimitsu K."/>
            <person name="Kataoka I."/>
        </authorList>
    </citation>
    <scope>NUCLEOTIDE SEQUENCE [LARGE SCALE GENOMIC DNA]</scope>
    <source>
        <strain evidence="7">cv. Fuchu</strain>
    </source>
</reference>
<dbReference type="PANTHER" id="PTHR31636">
    <property type="entry name" value="OSJNBA0084A10.13 PROTEIN-RELATED"/>
    <property type="match status" value="1"/>
</dbReference>
<feature type="region of interest" description="Leucine repeat II (LRII)" evidence="3">
    <location>
        <begin position="487"/>
        <end position="519"/>
    </location>
</feature>
<dbReference type="AlphaFoldDB" id="A0A7J0GSP2"/>
<gene>
    <name evidence="6" type="ORF">Acr_23g0021870</name>
</gene>
<dbReference type="PROSITE" id="PS50985">
    <property type="entry name" value="GRAS"/>
    <property type="match status" value="1"/>
</dbReference>
<keyword evidence="5" id="KW-0732">Signal</keyword>
<keyword evidence="1" id="KW-0805">Transcription regulation</keyword>
<sequence length="700" mass="80348">MVLCALQVCIGLGVEGSIAARIDDTCPGHERGLFSRVVIFWGLHDTMLYLSRTVVKPVFDDTVFRFSRKERWVERVAMAASFVSVWWWRLRAEVEPLVVMVEDCEGHYVRVELNPGDIDPVKCLTSHYKHEQDNQIILMKTKVSDFFFKMANTLFSFQSEMESFCSKYGLYQENLPDRSVNYPKYFEAPPPQAPISNCDLVGDFKFNTPFLSTLPIPETAILENIQRPAIVETQKEEQFLYSLQSLELLNNYASGSKKLEGERNSNRGDETNASERKLSTEGIMRVAGERFIQFSTQRVDEIFMFMHPYGFSFSGISFEETRDVELAHLLLAAAEKVGNQQFERANRMLDHCEWLASPAGNPVQRVVHYFAGALRERIDRVTGRFLSRRRPKEEEKYDMRGLGVSSNLLYLKIHQQLPFTQVMLFAGIQAILESVELETKIHLIDLQIRSGVQWIILMQALADRVKYPIEYLKITAVGTAQGQKMVETGKKLASYAKSLNLPFLYKVVLLSDMKDLKKEHFHIETCEATAVFFQTILRSMISRPYCLENLMRVIRRLNPTIMVVGEVEANHNSPLFFNRFIEALFFYSAYFDCLEDCMNGDDKYRIILEGMVFRDGIHNIVAAEGEERYNRNVKMSVWKTFFTRFGMVGIGLSESSLYQANLIVKQFSCGSSCTLESDGNCLIVGWKGSPIHSLSTWKFL</sequence>
<feature type="region of interest" description="SAW" evidence="3">
    <location>
        <begin position="622"/>
        <end position="698"/>
    </location>
</feature>
<evidence type="ECO:0000313" key="6">
    <source>
        <dbReference type="EMBL" id="GFZ13802.1"/>
    </source>
</evidence>
<feature type="chain" id="PRO_5029800429" description="GRAS family transcription factor" evidence="5">
    <location>
        <begin position="20"/>
        <end position="700"/>
    </location>
</feature>
<evidence type="ECO:0008006" key="8">
    <source>
        <dbReference type="Google" id="ProtNLM"/>
    </source>
</evidence>
<dbReference type="Proteomes" id="UP000585474">
    <property type="component" value="Unassembled WGS sequence"/>
</dbReference>
<protein>
    <recommendedName>
        <fullName evidence="8">GRAS family transcription factor</fullName>
    </recommendedName>
</protein>
<organism evidence="6 7">
    <name type="scientific">Actinidia rufa</name>
    <dbReference type="NCBI Taxonomy" id="165716"/>
    <lineage>
        <taxon>Eukaryota</taxon>
        <taxon>Viridiplantae</taxon>
        <taxon>Streptophyta</taxon>
        <taxon>Embryophyta</taxon>
        <taxon>Tracheophyta</taxon>
        <taxon>Spermatophyta</taxon>
        <taxon>Magnoliopsida</taxon>
        <taxon>eudicotyledons</taxon>
        <taxon>Gunneridae</taxon>
        <taxon>Pentapetalae</taxon>
        <taxon>asterids</taxon>
        <taxon>Ericales</taxon>
        <taxon>Actinidiaceae</taxon>
        <taxon>Actinidia</taxon>
    </lineage>
</organism>
<dbReference type="Pfam" id="PF03514">
    <property type="entry name" value="GRAS"/>
    <property type="match status" value="1"/>
</dbReference>
<comment type="caution">
    <text evidence="3">Lacks conserved residue(s) required for the propagation of feature annotation.</text>
</comment>
<dbReference type="EMBL" id="BJWL01000023">
    <property type="protein sequence ID" value="GFZ13802.1"/>
    <property type="molecule type" value="Genomic_DNA"/>
</dbReference>
<proteinExistence type="inferred from homology"/>
<evidence type="ECO:0000256" key="3">
    <source>
        <dbReference type="PROSITE-ProRule" id="PRU01191"/>
    </source>
</evidence>
<comment type="similarity">
    <text evidence="3">Belongs to the GRAS family.</text>
</comment>
<evidence type="ECO:0000256" key="4">
    <source>
        <dbReference type="SAM" id="MobiDB-lite"/>
    </source>
</evidence>
<comment type="caution">
    <text evidence="6">The sequence shown here is derived from an EMBL/GenBank/DDBJ whole genome shotgun (WGS) entry which is preliminary data.</text>
</comment>
<feature type="region of interest" description="Disordered" evidence="4">
    <location>
        <begin position="257"/>
        <end position="276"/>
    </location>
</feature>
<name>A0A7J0GSP2_9ERIC</name>
<accession>A0A7J0GSP2</accession>
<feature type="signal peptide" evidence="5">
    <location>
        <begin position="1"/>
        <end position="19"/>
    </location>
</feature>
<dbReference type="OrthoDB" id="770224at2759"/>
<evidence type="ECO:0000313" key="7">
    <source>
        <dbReference type="Proteomes" id="UP000585474"/>
    </source>
</evidence>
<evidence type="ECO:0000256" key="1">
    <source>
        <dbReference type="ARBA" id="ARBA00023015"/>
    </source>
</evidence>
<keyword evidence="2" id="KW-0804">Transcription</keyword>
<evidence type="ECO:0000256" key="2">
    <source>
        <dbReference type="ARBA" id="ARBA00023163"/>
    </source>
</evidence>